<dbReference type="Pfam" id="PF04239">
    <property type="entry name" value="DUF421"/>
    <property type="match status" value="1"/>
</dbReference>
<feature type="transmembrane region" description="Helical" evidence="7">
    <location>
        <begin position="7"/>
        <end position="26"/>
    </location>
</feature>
<proteinExistence type="inferred from homology"/>
<dbReference type="Gene3D" id="3.30.240.20">
    <property type="entry name" value="bsu07140 like domains"/>
    <property type="match status" value="2"/>
</dbReference>
<evidence type="ECO:0000256" key="5">
    <source>
        <dbReference type="ARBA" id="ARBA00022989"/>
    </source>
</evidence>
<evidence type="ECO:0000256" key="7">
    <source>
        <dbReference type="SAM" id="Phobius"/>
    </source>
</evidence>
<sequence length="286" mass="32199">MAGWQEVILRSFLAIVLLIASARLLFRGSLYRLGVVELVLVIFLGASLAFGVVQTSVPIAHGLIAYFVGVLAIAGILWLKQKSKVFRFMLHGTPVPVVKNGKILEDELKKERLTSDDLLYGMRRRGVFNVQDVEFAMLEPTGEIDVLLKSDQEPLKPGDLNIQKAPVKETETVIVDGKVQDEALARLGFSRDWLHEQLDSQGAIVENAFLAQVDRDGTMTMDLYDDQIKKKQPKEKQQLLASIKSCQAQLEIFSLETENKDAKLMYDRLAKKADQIRERLEPYLKS</sequence>
<comment type="caution">
    <text evidence="9">The sequence shown here is derived from an EMBL/GenBank/DDBJ whole genome shotgun (WGS) entry which is preliminary data.</text>
</comment>
<keyword evidence="3" id="KW-1003">Cell membrane</keyword>
<evidence type="ECO:0000256" key="6">
    <source>
        <dbReference type="ARBA" id="ARBA00023136"/>
    </source>
</evidence>
<comment type="subcellular location">
    <subcellularLocation>
        <location evidence="1">Cell membrane</location>
        <topology evidence="1">Multi-pass membrane protein</topology>
    </subcellularLocation>
</comment>
<comment type="similarity">
    <text evidence="2">Belongs to the UPF0702 family.</text>
</comment>
<evidence type="ECO:0000256" key="4">
    <source>
        <dbReference type="ARBA" id="ARBA00022692"/>
    </source>
</evidence>
<evidence type="ECO:0000313" key="9">
    <source>
        <dbReference type="EMBL" id="MBB5172957.1"/>
    </source>
</evidence>
<dbReference type="Pfam" id="PF07870">
    <property type="entry name" value="DUF1657"/>
    <property type="match status" value="1"/>
</dbReference>
<keyword evidence="10" id="KW-1185">Reference proteome</keyword>
<evidence type="ECO:0000313" key="10">
    <source>
        <dbReference type="Proteomes" id="UP000551878"/>
    </source>
</evidence>
<evidence type="ECO:0000259" key="8">
    <source>
        <dbReference type="Pfam" id="PF04239"/>
    </source>
</evidence>
<evidence type="ECO:0000256" key="2">
    <source>
        <dbReference type="ARBA" id="ARBA00006448"/>
    </source>
</evidence>
<dbReference type="RefSeq" id="WP_184663413.1">
    <property type="nucleotide sequence ID" value="NZ_JACHHB010000004.1"/>
</dbReference>
<evidence type="ECO:0000256" key="1">
    <source>
        <dbReference type="ARBA" id="ARBA00004651"/>
    </source>
</evidence>
<dbReference type="EMBL" id="JACHHB010000004">
    <property type="protein sequence ID" value="MBB5172957.1"/>
    <property type="molecule type" value="Genomic_DNA"/>
</dbReference>
<dbReference type="GO" id="GO:0005886">
    <property type="term" value="C:plasma membrane"/>
    <property type="evidence" value="ECO:0007669"/>
    <property type="project" value="UniProtKB-SubCell"/>
</dbReference>
<keyword evidence="4 7" id="KW-0812">Transmembrane</keyword>
<dbReference type="PANTHER" id="PTHR34582">
    <property type="entry name" value="UPF0702 TRANSMEMBRANE PROTEIN YCAP"/>
    <property type="match status" value="1"/>
</dbReference>
<keyword evidence="5 7" id="KW-1133">Transmembrane helix</keyword>
<feature type="transmembrane region" description="Helical" evidence="7">
    <location>
        <begin position="59"/>
        <end position="79"/>
    </location>
</feature>
<dbReference type="InterPro" id="IPR023090">
    <property type="entry name" value="UPF0702_alpha/beta_dom_sf"/>
</dbReference>
<gene>
    <name evidence="9" type="ORF">HNQ41_001120</name>
</gene>
<dbReference type="InterPro" id="IPR012452">
    <property type="entry name" value="DUF1657"/>
</dbReference>
<keyword evidence="6 7" id="KW-0472">Membrane</keyword>
<organism evidence="9 10">
    <name type="scientific">Texcoconibacillus texcoconensis</name>
    <dbReference type="NCBI Taxonomy" id="1095777"/>
    <lineage>
        <taxon>Bacteria</taxon>
        <taxon>Bacillati</taxon>
        <taxon>Bacillota</taxon>
        <taxon>Bacilli</taxon>
        <taxon>Bacillales</taxon>
        <taxon>Bacillaceae</taxon>
        <taxon>Texcoconibacillus</taxon>
    </lineage>
</organism>
<reference evidence="9 10" key="1">
    <citation type="submission" date="2020-08" db="EMBL/GenBank/DDBJ databases">
        <title>Genomic Encyclopedia of Type Strains, Phase IV (KMG-IV): sequencing the most valuable type-strain genomes for metagenomic binning, comparative biology and taxonomic classification.</title>
        <authorList>
            <person name="Goeker M."/>
        </authorList>
    </citation>
    <scope>NUCLEOTIDE SEQUENCE [LARGE SCALE GENOMIC DNA]</scope>
    <source>
        <strain evidence="9 10">DSM 24696</strain>
    </source>
</reference>
<accession>A0A840QNN4</accession>
<dbReference type="PANTHER" id="PTHR34582:SF7">
    <property type="entry name" value="UPF0702 TRANSMEMBRANE PROTEIN YDFS"/>
    <property type="match status" value="1"/>
</dbReference>
<feature type="transmembrane region" description="Helical" evidence="7">
    <location>
        <begin position="33"/>
        <end position="53"/>
    </location>
</feature>
<name>A0A840QNN4_9BACI</name>
<dbReference type="Proteomes" id="UP000551878">
    <property type="component" value="Unassembled WGS sequence"/>
</dbReference>
<dbReference type="InterPro" id="IPR007353">
    <property type="entry name" value="DUF421"/>
</dbReference>
<evidence type="ECO:0000256" key="3">
    <source>
        <dbReference type="ARBA" id="ARBA00022475"/>
    </source>
</evidence>
<protein>
    <submittedName>
        <fullName evidence="9">Uncharacterized membrane protein YcaP (DUF421 family)</fullName>
    </submittedName>
</protein>
<feature type="domain" description="YetF C-terminal" evidence="8">
    <location>
        <begin position="81"/>
        <end position="214"/>
    </location>
</feature>
<dbReference type="AlphaFoldDB" id="A0A840QNN4"/>